<evidence type="ECO:0000313" key="2">
    <source>
        <dbReference type="EMBL" id="VEL12777.1"/>
    </source>
</evidence>
<protein>
    <submittedName>
        <fullName evidence="2">Uncharacterized protein</fullName>
    </submittedName>
</protein>
<dbReference type="OrthoDB" id="7837562at2759"/>
<dbReference type="AlphaFoldDB" id="A0A3S5A5V9"/>
<gene>
    <name evidence="2" type="ORF">PXEA_LOCUS6217</name>
</gene>
<keyword evidence="1" id="KW-0472">Membrane</keyword>
<keyword evidence="1" id="KW-1133">Transmembrane helix</keyword>
<sequence length="134" mass="14824">MKQWPERENYSGSLGSSSSPIQLENADFRGLLSETGHPFVTGWDLSALSMLEARRLIHMNAERSFIEPSWQVNGVVVIIDFTLASAKHIKEMVNRNDALKVAKILQVRLVSCLLGTALIIVVTLSRADSAVRGF</sequence>
<dbReference type="Proteomes" id="UP000784294">
    <property type="component" value="Unassembled WGS sequence"/>
</dbReference>
<feature type="transmembrane region" description="Helical" evidence="1">
    <location>
        <begin position="105"/>
        <end position="124"/>
    </location>
</feature>
<name>A0A3S5A5V9_9PLAT</name>
<evidence type="ECO:0000313" key="3">
    <source>
        <dbReference type="Proteomes" id="UP000784294"/>
    </source>
</evidence>
<dbReference type="SUPFAM" id="SSF52087">
    <property type="entry name" value="CRAL/TRIO domain"/>
    <property type="match status" value="1"/>
</dbReference>
<reference evidence="2" key="1">
    <citation type="submission" date="2018-11" db="EMBL/GenBank/DDBJ databases">
        <authorList>
            <consortium name="Pathogen Informatics"/>
        </authorList>
    </citation>
    <scope>NUCLEOTIDE SEQUENCE</scope>
</reference>
<dbReference type="EMBL" id="CAAALY010015801">
    <property type="protein sequence ID" value="VEL12777.1"/>
    <property type="molecule type" value="Genomic_DNA"/>
</dbReference>
<organism evidence="2 3">
    <name type="scientific">Protopolystoma xenopodis</name>
    <dbReference type="NCBI Taxonomy" id="117903"/>
    <lineage>
        <taxon>Eukaryota</taxon>
        <taxon>Metazoa</taxon>
        <taxon>Spiralia</taxon>
        <taxon>Lophotrochozoa</taxon>
        <taxon>Platyhelminthes</taxon>
        <taxon>Monogenea</taxon>
        <taxon>Polyopisthocotylea</taxon>
        <taxon>Polystomatidea</taxon>
        <taxon>Polystomatidae</taxon>
        <taxon>Protopolystoma</taxon>
    </lineage>
</organism>
<proteinExistence type="predicted"/>
<evidence type="ECO:0000256" key="1">
    <source>
        <dbReference type="SAM" id="Phobius"/>
    </source>
</evidence>
<dbReference type="Gene3D" id="3.40.525.10">
    <property type="entry name" value="CRAL-TRIO lipid binding domain"/>
    <property type="match status" value="1"/>
</dbReference>
<accession>A0A3S5A5V9</accession>
<keyword evidence="3" id="KW-1185">Reference proteome</keyword>
<comment type="caution">
    <text evidence="2">The sequence shown here is derived from an EMBL/GenBank/DDBJ whole genome shotgun (WGS) entry which is preliminary data.</text>
</comment>
<dbReference type="InterPro" id="IPR036865">
    <property type="entry name" value="CRAL-TRIO_dom_sf"/>
</dbReference>
<keyword evidence="1" id="KW-0812">Transmembrane</keyword>